<evidence type="ECO:0000256" key="4">
    <source>
        <dbReference type="ARBA" id="ARBA00022989"/>
    </source>
</evidence>
<evidence type="ECO:0000313" key="8">
    <source>
        <dbReference type="Proteomes" id="UP000245911"/>
    </source>
</evidence>
<dbReference type="AlphaFoldDB" id="A0A2T8HXB2"/>
<dbReference type="OrthoDB" id="345840at2"/>
<name>A0A2T8HXB2_9RHOB</name>
<dbReference type="Proteomes" id="UP000245911">
    <property type="component" value="Unassembled WGS sequence"/>
</dbReference>
<keyword evidence="8" id="KW-1185">Reference proteome</keyword>
<dbReference type="Pfam" id="PF07947">
    <property type="entry name" value="YhhN"/>
    <property type="match status" value="1"/>
</dbReference>
<evidence type="ECO:0000313" key="7">
    <source>
        <dbReference type="EMBL" id="PVH30048.1"/>
    </source>
</evidence>
<feature type="transmembrane region" description="Helical" evidence="6">
    <location>
        <begin position="108"/>
        <end position="128"/>
    </location>
</feature>
<feature type="transmembrane region" description="Helical" evidence="6">
    <location>
        <begin position="230"/>
        <end position="247"/>
    </location>
</feature>
<dbReference type="PANTHER" id="PTHR31885">
    <property type="entry name" value="GH04784P"/>
    <property type="match status" value="1"/>
</dbReference>
<dbReference type="GO" id="GO:0016020">
    <property type="term" value="C:membrane"/>
    <property type="evidence" value="ECO:0007669"/>
    <property type="project" value="UniProtKB-SubCell"/>
</dbReference>
<evidence type="ECO:0000256" key="6">
    <source>
        <dbReference type="SAM" id="Phobius"/>
    </source>
</evidence>
<comment type="subcellular location">
    <subcellularLocation>
        <location evidence="1">Membrane</location>
        <topology evidence="1">Multi-pass membrane protein</topology>
    </subcellularLocation>
</comment>
<feature type="transmembrane region" description="Helical" evidence="6">
    <location>
        <begin position="32"/>
        <end position="51"/>
    </location>
</feature>
<proteinExistence type="inferred from homology"/>
<reference evidence="7 8" key="1">
    <citation type="submission" date="2018-04" db="EMBL/GenBank/DDBJ databases">
        <title>Pararhodobacter oceanense sp. nov., isolated from marine intertidal sediment.</title>
        <authorList>
            <person name="Wang X.-L."/>
            <person name="Du Z.-J."/>
        </authorList>
    </citation>
    <scope>NUCLEOTIDE SEQUENCE [LARGE SCALE GENOMIC DNA]</scope>
    <source>
        <strain evidence="7 8">AM505</strain>
    </source>
</reference>
<keyword evidence="5 6" id="KW-0472">Membrane</keyword>
<sequence>MRISPCPDDPATLPLANSLRVSEDADQHKEGGALQIILGGVAAVAALVYWLRYAGAETPSPAASCVKTLSTAALALLGWWLNAPLLVVIGLAFGSLGDLALSRAGDRAFLAGMLAFAVGHLAYVIEFARLLAAGDPQVGSVFWVTVAAMALLVPLTLLWIAPKAGGLAWPVRAYALIIGAMALAASLLPHSSGLWLLQIGVAAFLASDFILALGKFIATHPRTRLLAARSLWPLYWGGQALILWGAVL</sequence>
<evidence type="ECO:0000256" key="2">
    <source>
        <dbReference type="ARBA" id="ARBA00007375"/>
    </source>
</evidence>
<gene>
    <name evidence="7" type="ORF">DDE20_00225</name>
</gene>
<accession>A0A2T8HXB2</accession>
<comment type="caution">
    <text evidence="7">The sequence shown here is derived from an EMBL/GenBank/DDBJ whole genome shotgun (WGS) entry which is preliminary data.</text>
</comment>
<feature type="transmembrane region" description="Helical" evidence="6">
    <location>
        <begin position="195"/>
        <end position="218"/>
    </location>
</feature>
<protein>
    <submittedName>
        <fullName evidence="7">Lysoplasmalogenase</fullName>
    </submittedName>
</protein>
<evidence type="ECO:0000256" key="5">
    <source>
        <dbReference type="ARBA" id="ARBA00023136"/>
    </source>
</evidence>
<evidence type="ECO:0000256" key="3">
    <source>
        <dbReference type="ARBA" id="ARBA00022692"/>
    </source>
</evidence>
<keyword evidence="3 6" id="KW-0812">Transmembrane</keyword>
<evidence type="ECO:0000256" key="1">
    <source>
        <dbReference type="ARBA" id="ARBA00004141"/>
    </source>
</evidence>
<dbReference type="PANTHER" id="PTHR31885:SF6">
    <property type="entry name" value="GH04784P"/>
    <property type="match status" value="1"/>
</dbReference>
<dbReference type="InterPro" id="IPR012506">
    <property type="entry name" value="TMEM86B-like"/>
</dbReference>
<dbReference type="EMBL" id="QDKM01000001">
    <property type="protein sequence ID" value="PVH30048.1"/>
    <property type="molecule type" value="Genomic_DNA"/>
</dbReference>
<feature type="transmembrane region" description="Helical" evidence="6">
    <location>
        <begin position="140"/>
        <end position="161"/>
    </location>
</feature>
<organism evidence="7 8">
    <name type="scientific">Pararhodobacter oceanensis</name>
    <dbReference type="NCBI Taxonomy" id="2172121"/>
    <lineage>
        <taxon>Bacteria</taxon>
        <taxon>Pseudomonadati</taxon>
        <taxon>Pseudomonadota</taxon>
        <taxon>Alphaproteobacteria</taxon>
        <taxon>Rhodobacterales</taxon>
        <taxon>Paracoccaceae</taxon>
        <taxon>Pararhodobacter</taxon>
    </lineage>
</organism>
<keyword evidence="4 6" id="KW-1133">Transmembrane helix</keyword>
<dbReference type="GO" id="GO:0016787">
    <property type="term" value="F:hydrolase activity"/>
    <property type="evidence" value="ECO:0007669"/>
    <property type="project" value="TreeGrafter"/>
</dbReference>
<comment type="similarity">
    <text evidence="2">Belongs to the TMEM86 family.</text>
</comment>
<feature type="transmembrane region" description="Helical" evidence="6">
    <location>
        <begin position="71"/>
        <end position="96"/>
    </location>
</feature>